<protein>
    <submittedName>
        <fullName evidence="1">Uncharacterized protein</fullName>
    </submittedName>
</protein>
<dbReference type="Pfam" id="PF20289">
    <property type="entry name" value="MComp1"/>
    <property type="match status" value="1"/>
</dbReference>
<accession>A0A2G8T1L6</accession>
<proteinExistence type="predicted"/>
<dbReference type="Proteomes" id="UP000228593">
    <property type="component" value="Unassembled WGS sequence"/>
</dbReference>
<comment type="caution">
    <text evidence="1">The sequence shown here is derived from an EMBL/GenBank/DDBJ whole genome shotgun (WGS) entry which is preliminary data.</text>
</comment>
<gene>
    <name evidence="1" type="ORF">CR103_10575</name>
</gene>
<sequence>MTFGDGTDLTAKLLDAARAIGAAVADAHPSLIGPRFNSEVLSDAITGDYLSRQESDLPQQVFATLLDGFPLLIGTLNGPPNGAIIGSQLRRYRNQATICRSWLGTEASNLHMFLIGPPGALIDATWRQFAAEIEADDRVCRKQVWLFDTAPTIGDAREFLERTFVARPWPSEQRTELLDSMANISLPSGWEEALKNQELDFSELVDQLIALEEANFV</sequence>
<dbReference type="InterPro" id="IPR046905">
    <property type="entry name" value="ABC-3C_MC1"/>
</dbReference>
<name>A0A2G8T1L6_9BURK</name>
<dbReference type="EMBL" id="PDOB01000013">
    <property type="protein sequence ID" value="PIL39926.1"/>
    <property type="molecule type" value="Genomic_DNA"/>
</dbReference>
<reference evidence="1 2" key="1">
    <citation type="submission" date="2017-10" db="EMBL/GenBank/DDBJ databases">
        <title>Massilia psychrophilum sp. nov., a novel purple-pigmented bacterium isolated from Tianshan glacier, Xinjiang Municipality, China.</title>
        <authorList>
            <person name="Wang H."/>
        </authorList>
    </citation>
    <scope>NUCLEOTIDE SEQUENCE [LARGE SCALE GENOMIC DNA]</scope>
    <source>
        <strain evidence="1 2">JCM 30813</strain>
    </source>
</reference>
<evidence type="ECO:0000313" key="1">
    <source>
        <dbReference type="EMBL" id="PIL39926.1"/>
    </source>
</evidence>
<organism evidence="1 2">
    <name type="scientific">Massilia psychrophila</name>
    <dbReference type="NCBI Taxonomy" id="1603353"/>
    <lineage>
        <taxon>Bacteria</taxon>
        <taxon>Pseudomonadati</taxon>
        <taxon>Pseudomonadota</taxon>
        <taxon>Betaproteobacteria</taxon>
        <taxon>Burkholderiales</taxon>
        <taxon>Oxalobacteraceae</taxon>
        <taxon>Telluria group</taxon>
        <taxon>Massilia</taxon>
    </lineage>
</organism>
<dbReference type="AlphaFoldDB" id="A0A2G8T1L6"/>
<evidence type="ECO:0000313" key="2">
    <source>
        <dbReference type="Proteomes" id="UP000228593"/>
    </source>
</evidence>
<dbReference type="OrthoDB" id="7061192at2"/>
<keyword evidence="2" id="KW-1185">Reference proteome</keyword>